<keyword evidence="2" id="KW-1185">Reference proteome</keyword>
<gene>
    <name evidence="1" type="ORF">U2F25_31640</name>
</gene>
<proteinExistence type="predicted"/>
<dbReference type="EMBL" id="JAXOTQ010000057">
    <property type="protein sequence ID" value="MDZ5493959.1"/>
    <property type="molecule type" value="Genomic_DNA"/>
</dbReference>
<evidence type="ECO:0000313" key="2">
    <source>
        <dbReference type="Proteomes" id="UP001290101"/>
    </source>
</evidence>
<organism evidence="1 2">
    <name type="scientific">Micromonospora sicca</name>
    <dbReference type="NCBI Taxonomy" id="2202420"/>
    <lineage>
        <taxon>Bacteria</taxon>
        <taxon>Bacillati</taxon>
        <taxon>Actinomycetota</taxon>
        <taxon>Actinomycetes</taxon>
        <taxon>Micromonosporales</taxon>
        <taxon>Micromonosporaceae</taxon>
        <taxon>Micromonospora</taxon>
    </lineage>
</organism>
<accession>A0ABU5JMU8</accession>
<reference evidence="1 2" key="1">
    <citation type="submission" date="2023-12" db="EMBL/GenBank/DDBJ databases">
        <title>Micromonospora sp. nov., isolated from Atacama Desert.</title>
        <authorList>
            <person name="Carro L."/>
            <person name="Golinska P."/>
            <person name="Klenk H.-P."/>
            <person name="Goodfellow M."/>
        </authorList>
    </citation>
    <scope>NUCLEOTIDE SEQUENCE [LARGE SCALE GENOMIC DNA]</scope>
    <source>
        <strain evidence="1 2">4G53</strain>
    </source>
</reference>
<sequence length="266" mass="28686">MSCSTLIGITASGGAYIARWLHWGGDPAEMLPLLRRVWQQTFDRHTLAMVEAVVGHDWVAIDAAAAGSGRRRVGRPVPGVGYTADLTGGVRRGRIDDPAEGYLEWMYLVDVSTDSVVVYEATCHGRWLRHSRHLLDPNSAGMALGCGGHTVHGHHWAAAHLWLPEARAGLDAEICLAAHPHGAPVIKIGDPVAHAIAATTAARAAGSGRQGLWLRPAAAEFDLMLPGRHGALPHRLRRDTDGLLLLDVPLPDWSWRLSGPAEGERR</sequence>
<comment type="caution">
    <text evidence="1">The sequence shown here is derived from an EMBL/GenBank/DDBJ whole genome shotgun (WGS) entry which is preliminary data.</text>
</comment>
<protein>
    <submittedName>
        <fullName evidence="1">Uncharacterized protein</fullName>
    </submittedName>
</protein>
<dbReference type="RefSeq" id="WP_322443477.1">
    <property type="nucleotide sequence ID" value="NZ_JAXOTQ010000057.1"/>
</dbReference>
<name>A0ABU5JMU8_9ACTN</name>
<dbReference type="Proteomes" id="UP001290101">
    <property type="component" value="Unassembled WGS sequence"/>
</dbReference>
<evidence type="ECO:0000313" key="1">
    <source>
        <dbReference type="EMBL" id="MDZ5493959.1"/>
    </source>
</evidence>